<keyword evidence="13" id="KW-1185">Reference proteome</keyword>
<evidence type="ECO:0000259" key="11">
    <source>
        <dbReference type="Pfam" id="PF22842"/>
    </source>
</evidence>
<feature type="signal peptide" evidence="9">
    <location>
        <begin position="1"/>
        <end position="43"/>
    </location>
</feature>
<dbReference type="Pfam" id="PF18962">
    <property type="entry name" value="Por_Secre_tail"/>
    <property type="match status" value="1"/>
</dbReference>
<dbReference type="GO" id="GO:0005576">
    <property type="term" value="C:extracellular region"/>
    <property type="evidence" value="ECO:0007669"/>
    <property type="project" value="UniProtKB-SubCell"/>
</dbReference>
<protein>
    <recommendedName>
        <fullName evidence="14">Pectate lyase</fullName>
    </recommendedName>
</protein>
<evidence type="ECO:0000313" key="13">
    <source>
        <dbReference type="Proteomes" id="UP000283433"/>
    </source>
</evidence>
<keyword evidence="4" id="KW-0479">Metal-binding</keyword>
<comment type="subcellular location">
    <subcellularLocation>
        <location evidence="2">Secreted</location>
    </subcellularLocation>
</comment>
<evidence type="ECO:0000256" key="3">
    <source>
        <dbReference type="ARBA" id="ARBA00022525"/>
    </source>
</evidence>
<keyword evidence="3" id="KW-0964">Secreted</keyword>
<dbReference type="InterPro" id="IPR012334">
    <property type="entry name" value="Pectin_lyas_fold"/>
</dbReference>
<dbReference type="Proteomes" id="UP000283433">
    <property type="component" value="Unassembled WGS sequence"/>
</dbReference>
<dbReference type="GO" id="GO:0016837">
    <property type="term" value="F:carbon-oxygen lyase activity, acting on polysaccharides"/>
    <property type="evidence" value="ECO:0007669"/>
    <property type="project" value="TreeGrafter"/>
</dbReference>
<name>A0A419SCI2_9SPHI</name>
<evidence type="ECO:0000256" key="9">
    <source>
        <dbReference type="SAM" id="SignalP"/>
    </source>
</evidence>
<dbReference type="InterPro" id="IPR053868">
    <property type="entry name" value="Pel9A-like_beta_helix"/>
</dbReference>
<dbReference type="SUPFAM" id="SSF51126">
    <property type="entry name" value="Pectin lyase-like"/>
    <property type="match status" value="1"/>
</dbReference>
<accession>A0A419SCI2</accession>
<evidence type="ECO:0000256" key="1">
    <source>
        <dbReference type="ARBA" id="ARBA00001913"/>
    </source>
</evidence>
<gene>
    <name evidence="12" type="ORF">BCY91_01880</name>
</gene>
<comment type="caution">
    <text evidence="12">The sequence shown here is derived from an EMBL/GenBank/DDBJ whole genome shotgun (WGS) entry which is preliminary data.</text>
</comment>
<reference evidence="12 13" key="1">
    <citation type="submission" date="2016-07" db="EMBL/GenBank/DDBJ databases">
        <title>Genome of Pelobium manganitolerans.</title>
        <authorList>
            <person name="Wu S."/>
            <person name="Wang G."/>
        </authorList>
    </citation>
    <scope>NUCLEOTIDE SEQUENCE [LARGE SCALE GENOMIC DNA]</scope>
    <source>
        <strain evidence="12 13">YS-25</strain>
    </source>
</reference>
<dbReference type="OrthoDB" id="8660908at2"/>
<comment type="cofactor">
    <cofactor evidence="1">
        <name>Ca(2+)</name>
        <dbReference type="ChEBI" id="CHEBI:29108"/>
    </cofactor>
</comment>
<proteinExistence type="inferred from homology"/>
<evidence type="ECO:0000256" key="8">
    <source>
        <dbReference type="ARBA" id="ARBA00038263"/>
    </source>
</evidence>
<keyword evidence="6" id="KW-0106">Calcium</keyword>
<evidence type="ECO:0008006" key="14">
    <source>
        <dbReference type="Google" id="ProtNLM"/>
    </source>
</evidence>
<feature type="domain" description="Pel9A-like right handed beta-helix region" evidence="11">
    <location>
        <begin position="83"/>
        <end position="298"/>
    </location>
</feature>
<comment type="similarity">
    <text evidence="8">Belongs to the polysaccharide lyase 9 family.</text>
</comment>
<feature type="chain" id="PRO_5019242797" description="Pectate lyase" evidence="9">
    <location>
        <begin position="44"/>
        <end position="598"/>
    </location>
</feature>
<organism evidence="12 13">
    <name type="scientific">Pelobium manganitolerans</name>
    <dbReference type="NCBI Taxonomy" id="1842495"/>
    <lineage>
        <taxon>Bacteria</taxon>
        <taxon>Pseudomonadati</taxon>
        <taxon>Bacteroidota</taxon>
        <taxon>Sphingobacteriia</taxon>
        <taxon>Sphingobacteriales</taxon>
        <taxon>Sphingobacteriaceae</taxon>
        <taxon>Pelobium</taxon>
    </lineage>
</organism>
<dbReference type="EMBL" id="MBTA01000001">
    <property type="protein sequence ID" value="RKD20390.1"/>
    <property type="molecule type" value="Genomic_DNA"/>
</dbReference>
<dbReference type="GO" id="GO:0046872">
    <property type="term" value="F:metal ion binding"/>
    <property type="evidence" value="ECO:0007669"/>
    <property type="project" value="UniProtKB-KW"/>
</dbReference>
<dbReference type="Pfam" id="PF22842">
    <property type="entry name" value="Pel9A-like_beta_helix"/>
    <property type="match status" value="1"/>
</dbReference>
<dbReference type="InterPro" id="IPR052052">
    <property type="entry name" value="Polysaccharide_Lyase_9"/>
</dbReference>
<evidence type="ECO:0000256" key="4">
    <source>
        <dbReference type="ARBA" id="ARBA00022723"/>
    </source>
</evidence>
<sequence length="598" mass="64859">MSHPNSLYNKLSQFQLTPVRKHQMKKIIALLLFTAGVSPSLQATTYPVNNVTALKTAIASAVAGDVIVVDGGEYLFTARLDIKNKNGTAAKNIQLIANPSSATRPRFNFSAQAEASANQGILLENCSYWLIKGIDVYKAGDNGMQIKNSSNNIVEFCTFSECSDTGLQLDNGSANNLILNCDSYYNADSSLENADGFASKLNVGSGNTFKGCRAWQNLDDGWDGYLKETDNVNTFYENCWAFNNGKLKTGATSGGDGNGFKSGGSDGKDLKHNASYKNCIAAGNVKKGFDHNSNRGEVTLLNCAAYANTQSNMGFGNTNPLAKLTIKNTLVLGATGDTNAGTKDISNNSWNSTPAITVSNADFGSVDISELGQPRKADGSLPDVNFLRPKAGSALIDRGVNVGLTYYGTAPDIGAFEYNPALPLNLLSFTLSSPNQNAVKLTWLTANEVNTGKFEIYRRQESGSFKLIYTVAATNKTGIQEYSFTDYNYENGTSYYLLKQIDLDGTVTLTETRAIKLGLNRGQQLLLYPNPAQNFIAIDFGTYAIRELQIFDTEGRLLSKDISKDQLFKKDVSALPSGLYILKIKTEATTSQHRFVKE</sequence>
<dbReference type="Gene3D" id="2.160.20.10">
    <property type="entry name" value="Single-stranded right-handed beta-helix, Pectin lyase-like"/>
    <property type="match status" value="1"/>
</dbReference>
<dbReference type="InterPro" id="IPR013783">
    <property type="entry name" value="Ig-like_fold"/>
</dbReference>
<dbReference type="PANTHER" id="PTHR40088:SF1">
    <property type="entry name" value="PECTATE LYASE PEL9"/>
    <property type="match status" value="1"/>
</dbReference>
<keyword evidence="7" id="KW-0456">Lyase</keyword>
<dbReference type="AlphaFoldDB" id="A0A419SCI2"/>
<dbReference type="PANTHER" id="PTHR40088">
    <property type="entry name" value="PECTATE LYASE (EUROFUNG)"/>
    <property type="match status" value="1"/>
</dbReference>
<feature type="domain" description="Secretion system C-terminal sorting" evidence="10">
    <location>
        <begin position="527"/>
        <end position="595"/>
    </location>
</feature>
<dbReference type="NCBIfam" id="TIGR04183">
    <property type="entry name" value="Por_Secre_tail"/>
    <property type="match status" value="1"/>
</dbReference>
<evidence type="ECO:0000256" key="5">
    <source>
        <dbReference type="ARBA" id="ARBA00022729"/>
    </source>
</evidence>
<evidence type="ECO:0000256" key="7">
    <source>
        <dbReference type="ARBA" id="ARBA00023239"/>
    </source>
</evidence>
<evidence type="ECO:0000256" key="2">
    <source>
        <dbReference type="ARBA" id="ARBA00004613"/>
    </source>
</evidence>
<keyword evidence="5 9" id="KW-0732">Signal</keyword>
<dbReference type="Gene3D" id="2.60.40.10">
    <property type="entry name" value="Immunoglobulins"/>
    <property type="match status" value="1"/>
</dbReference>
<dbReference type="InterPro" id="IPR026444">
    <property type="entry name" value="Secre_tail"/>
</dbReference>
<dbReference type="InterPro" id="IPR011050">
    <property type="entry name" value="Pectin_lyase_fold/virulence"/>
</dbReference>
<evidence type="ECO:0000256" key="6">
    <source>
        <dbReference type="ARBA" id="ARBA00022837"/>
    </source>
</evidence>
<evidence type="ECO:0000259" key="10">
    <source>
        <dbReference type="Pfam" id="PF18962"/>
    </source>
</evidence>
<evidence type="ECO:0000313" key="12">
    <source>
        <dbReference type="EMBL" id="RKD20390.1"/>
    </source>
</evidence>